<comment type="similarity">
    <text evidence="2">Belongs to the TMEM86 family.</text>
</comment>
<feature type="transmembrane region" description="Helical" evidence="6">
    <location>
        <begin position="81"/>
        <end position="102"/>
    </location>
</feature>
<evidence type="ECO:0008006" key="9">
    <source>
        <dbReference type="Google" id="ProtNLM"/>
    </source>
</evidence>
<dbReference type="Proteomes" id="UP000037136">
    <property type="component" value="Unassembled WGS sequence"/>
</dbReference>
<keyword evidence="3 6" id="KW-0812">Transmembrane</keyword>
<evidence type="ECO:0000256" key="4">
    <source>
        <dbReference type="ARBA" id="ARBA00022989"/>
    </source>
</evidence>
<sequence length="219" mass="23209">MEPASRPMLETTLLLSSLTSALIYGLLARAAPSRSRMAYKTASTALLSCLAAAQGSSWPLVAALALGSVGDTFLAWPGDEAFVRGLMSFLAAHILYCGLFFRSGDGLAAPRNEGWRNLVAAVAAASALAMSFALMHRVGSALRLPVVAYCTAILCMVLGAVTVPGRRVVTGAVLFASSDSLLAADEFLVDGKSRHRAWMQYAVWLLYYSGQLLIVSGFR</sequence>
<evidence type="ECO:0000256" key="5">
    <source>
        <dbReference type="ARBA" id="ARBA00023136"/>
    </source>
</evidence>
<protein>
    <recommendedName>
        <fullName evidence="9">YhhN-like protein</fullName>
    </recommendedName>
</protein>
<evidence type="ECO:0000256" key="2">
    <source>
        <dbReference type="ARBA" id="ARBA00007375"/>
    </source>
</evidence>
<dbReference type="AlphaFoldDB" id="A0A2A9PJX3"/>
<reference evidence="7 8" key="1">
    <citation type="journal article" date="2015" name="BMC Genomics">
        <title>Gene expression during zombie ant biting behavior reflects the complexity underlying fungal parasitic behavioral manipulation.</title>
        <authorList>
            <person name="de Bekker C."/>
            <person name="Ohm R.A."/>
            <person name="Loreto R.G."/>
            <person name="Sebastian A."/>
            <person name="Albert I."/>
            <person name="Merrow M."/>
            <person name="Brachmann A."/>
            <person name="Hughes D.P."/>
        </authorList>
    </citation>
    <scope>NUCLEOTIDE SEQUENCE [LARGE SCALE GENOMIC DNA]</scope>
    <source>
        <strain evidence="7 8">SC16a</strain>
    </source>
</reference>
<keyword evidence="5 6" id="KW-0472">Membrane</keyword>
<evidence type="ECO:0000256" key="6">
    <source>
        <dbReference type="SAM" id="Phobius"/>
    </source>
</evidence>
<evidence type="ECO:0000313" key="8">
    <source>
        <dbReference type="Proteomes" id="UP000037136"/>
    </source>
</evidence>
<proteinExistence type="inferred from homology"/>
<dbReference type="EMBL" id="LAZP02000085">
    <property type="protein sequence ID" value="PFH61202.1"/>
    <property type="molecule type" value="Genomic_DNA"/>
</dbReference>
<gene>
    <name evidence="7" type="ORF">XA68_18018</name>
</gene>
<keyword evidence="4 6" id="KW-1133">Transmembrane helix</keyword>
<dbReference type="PANTHER" id="PTHR31885">
    <property type="entry name" value="GH04784P"/>
    <property type="match status" value="1"/>
</dbReference>
<dbReference type="GO" id="GO:0016020">
    <property type="term" value="C:membrane"/>
    <property type="evidence" value="ECO:0007669"/>
    <property type="project" value="UniProtKB-SubCell"/>
</dbReference>
<evidence type="ECO:0000256" key="1">
    <source>
        <dbReference type="ARBA" id="ARBA00004141"/>
    </source>
</evidence>
<dbReference type="OrthoDB" id="2133758at2759"/>
<reference evidence="7 8" key="2">
    <citation type="journal article" date="2017" name="Sci. Rep.">
        <title>Ant-infecting Ophiocordyceps genomes reveal a high diversity of potential behavioral manipulation genes and a possible major role for enterotoxins.</title>
        <authorList>
            <person name="de Bekker C."/>
            <person name="Ohm R.A."/>
            <person name="Evans H.C."/>
            <person name="Brachmann A."/>
            <person name="Hughes D.P."/>
        </authorList>
    </citation>
    <scope>NUCLEOTIDE SEQUENCE [LARGE SCALE GENOMIC DNA]</scope>
    <source>
        <strain evidence="7 8">SC16a</strain>
    </source>
</reference>
<feature type="transmembrane region" description="Helical" evidence="6">
    <location>
        <begin position="114"/>
        <end position="134"/>
    </location>
</feature>
<dbReference type="Pfam" id="PF07947">
    <property type="entry name" value="YhhN"/>
    <property type="match status" value="1"/>
</dbReference>
<comment type="caution">
    <text evidence="7">The sequence shown here is derived from an EMBL/GenBank/DDBJ whole genome shotgun (WGS) entry which is preliminary data.</text>
</comment>
<dbReference type="GO" id="GO:0016787">
    <property type="term" value="F:hydrolase activity"/>
    <property type="evidence" value="ECO:0007669"/>
    <property type="project" value="TreeGrafter"/>
</dbReference>
<keyword evidence="8" id="KW-1185">Reference proteome</keyword>
<evidence type="ECO:0000256" key="3">
    <source>
        <dbReference type="ARBA" id="ARBA00022692"/>
    </source>
</evidence>
<comment type="subcellular location">
    <subcellularLocation>
        <location evidence="1">Membrane</location>
        <topology evidence="1">Multi-pass membrane protein</topology>
    </subcellularLocation>
</comment>
<dbReference type="PANTHER" id="PTHR31885:SF6">
    <property type="entry name" value="GH04784P"/>
    <property type="match status" value="1"/>
</dbReference>
<dbReference type="InterPro" id="IPR012506">
    <property type="entry name" value="TMEM86B-like"/>
</dbReference>
<feature type="transmembrane region" description="Helical" evidence="6">
    <location>
        <begin position="44"/>
        <end position="69"/>
    </location>
</feature>
<feature type="transmembrane region" description="Helical" evidence="6">
    <location>
        <begin position="201"/>
        <end position="218"/>
    </location>
</feature>
<feature type="transmembrane region" description="Helical" evidence="6">
    <location>
        <begin position="146"/>
        <end position="163"/>
    </location>
</feature>
<organism evidence="7 8">
    <name type="scientific">Ophiocordyceps unilateralis</name>
    <name type="common">Zombie-ant fungus</name>
    <name type="synonym">Torrubia unilateralis</name>
    <dbReference type="NCBI Taxonomy" id="268505"/>
    <lineage>
        <taxon>Eukaryota</taxon>
        <taxon>Fungi</taxon>
        <taxon>Dikarya</taxon>
        <taxon>Ascomycota</taxon>
        <taxon>Pezizomycotina</taxon>
        <taxon>Sordariomycetes</taxon>
        <taxon>Hypocreomycetidae</taxon>
        <taxon>Hypocreales</taxon>
        <taxon>Ophiocordycipitaceae</taxon>
        <taxon>Ophiocordyceps</taxon>
    </lineage>
</organism>
<name>A0A2A9PJX3_OPHUN</name>
<evidence type="ECO:0000313" key="7">
    <source>
        <dbReference type="EMBL" id="PFH61202.1"/>
    </source>
</evidence>
<accession>A0A2A9PJX3</accession>